<dbReference type="PANTHER" id="PTHR33602">
    <property type="entry name" value="REGULATORY PROTEIN RECX FAMILY PROTEIN"/>
    <property type="match status" value="1"/>
</dbReference>
<evidence type="ECO:0000256" key="5">
    <source>
        <dbReference type="HAMAP-Rule" id="MF_01114"/>
    </source>
</evidence>
<dbReference type="EMBL" id="MUKB01000018">
    <property type="protein sequence ID" value="OPX18387.1"/>
    <property type="molecule type" value="Genomic_DNA"/>
</dbReference>
<keyword evidence="4 5" id="KW-0963">Cytoplasm</keyword>
<dbReference type="AlphaFoldDB" id="A0A1V4QHA5"/>
<dbReference type="Pfam" id="PF02631">
    <property type="entry name" value="RecX_HTH2"/>
    <property type="match status" value="1"/>
</dbReference>
<dbReference type="Gene3D" id="1.10.10.10">
    <property type="entry name" value="Winged helix-like DNA-binding domain superfamily/Winged helix DNA-binding domain"/>
    <property type="match status" value="2"/>
</dbReference>
<feature type="domain" description="RecX first three-helical" evidence="7">
    <location>
        <begin position="62"/>
        <end position="100"/>
    </location>
</feature>
<evidence type="ECO:0000256" key="4">
    <source>
        <dbReference type="ARBA" id="ARBA00022490"/>
    </source>
</evidence>
<evidence type="ECO:0000259" key="7">
    <source>
        <dbReference type="Pfam" id="PF21982"/>
    </source>
</evidence>
<dbReference type="InterPro" id="IPR036388">
    <property type="entry name" value="WH-like_DNA-bd_sf"/>
</dbReference>
<dbReference type="Pfam" id="PF21982">
    <property type="entry name" value="RecX_HTH1"/>
    <property type="match status" value="1"/>
</dbReference>
<dbReference type="GO" id="GO:0006282">
    <property type="term" value="P:regulation of DNA repair"/>
    <property type="evidence" value="ECO:0007669"/>
    <property type="project" value="UniProtKB-UniRule"/>
</dbReference>
<evidence type="ECO:0000256" key="2">
    <source>
        <dbReference type="ARBA" id="ARBA00009695"/>
    </source>
</evidence>
<evidence type="ECO:0000313" key="9">
    <source>
        <dbReference type="Proteomes" id="UP000191663"/>
    </source>
</evidence>
<evidence type="ECO:0000313" key="8">
    <source>
        <dbReference type="EMBL" id="OPX18387.1"/>
    </source>
</evidence>
<evidence type="ECO:0000259" key="6">
    <source>
        <dbReference type="Pfam" id="PF02631"/>
    </source>
</evidence>
<dbReference type="HAMAP" id="MF_01114">
    <property type="entry name" value="RecX"/>
    <property type="match status" value="1"/>
</dbReference>
<reference evidence="9" key="1">
    <citation type="submission" date="2017-01" db="EMBL/GenBank/DDBJ databases">
        <title>Novel pathways for hydrocarbon cycling and metabolic interdependencies in hydrothermal sediment communities.</title>
        <authorList>
            <person name="Dombrowski N."/>
            <person name="Seitz K."/>
            <person name="Teske A."/>
            <person name="Baker B."/>
        </authorList>
    </citation>
    <scope>NUCLEOTIDE SEQUENCE [LARGE SCALE GENOMIC DNA]</scope>
</reference>
<comment type="subcellular location">
    <subcellularLocation>
        <location evidence="1 5">Cytoplasm</location>
    </subcellularLocation>
</comment>
<sequence>MKISRIEPQKRHKGRSSIYIDDRFAFGIQNDLLIKYDLKPGDEVDEILLNNVLRSEEKARIKQRAYRLLNYRERAIKELKGRLLKAGYDPAMVDEVIEELINEQVLDDEKFARDFVSDYTKLKPRGNRYIIQELRKKGVAESIISKVVAKRDEVSLIKNFIKQRLAHLDKSSPSGRKKIIQRLLNRGFDIEKIYESLNDEE</sequence>
<evidence type="ECO:0000256" key="3">
    <source>
        <dbReference type="ARBA" id="ARBA00018111"/>
    </source>
</evidence>
<dbReference type="InterPro" id="IPR053924">
    <property type="entry name" value="RecX_HTH_2nd"/>
</dbReference>
<dbReference type="Proteomes" id="UP000191663">
    <property type="component" value="Unassembled WGS sequence"/>
</dbReference>
<comment type="similarity">
    <text evidence="2 5">Belongs to the RecX family.</text>
</comment>
<evidence type="ECO:0000256" key="1">
    <source>
        <dbReference type="ARBA" id="ARBA00004496"/>
    </source>
</evidence>
<gene>
    <name evidence="5" type="primary">recX</name>
    <name evidence="8" type="ORF">BXT86_01465</name>
</gene>
<proteinExistence type="inferred from homology"/>
<dbReference type="GO" id="GO:0005737">
    <property type="term" value="C:cytoplasm"/>
    <property type="evidence" value="ECO:0007669"/>
    <property type="project" value="UniProtKB-SubCell"/>
</dbReference>
<comment type="function">
    <text evidence="5">Modulates RecA activity.</text>
</comment>
<dbReference type="InterPro" id="IPR053926">
    <property type="entry name" value="RecX_HTH_1st"/>
</dbReference>
<accession>A0A1V4QHA5</accession>
<protein>
    <recommendedName>
        <fullName evidence="3 5">Regulatory protein RecX</fullName>
    </recommendedName>
</protein>
<name>A0A1V4QHA5_UNCW3</name>
<feature type="domain" description="RecX second three-helical" evidence="6">
    <location>
        <begin position="107"/>
        <end position="147"/>
    </location>
</feature>
<organism evidence="8 9">
    <name type="scientific">candidate division WOR-3 bacterium 4484_100</name>
    <dbReference type="NCBI Taxonomy" id="1936077"/>
    <lineage>
        <taxon>Bacteria</taxon>
        <taxon>Bacteria division WOR-3</taxon>
    </lineage>
</organism>
<dbReference type="InterPro" id="IPR003783">
    <property type="entry name" value="Regulatory_RecX"/>
</dbReference>
<dbReference type="PANTHER" id="PTHR33602:SF1">
    <property type="entry name" value="REGULATORY PROTEIN RECX FAMILY PROTEIN"/>
    <property type="match status" value="1"/>
</dbReference>
<comment type="caution">
    <text evidence="8">The sequence shown here is derived from an EMBL/GenBank/DDBJ whole genome shotgun (WGS) entry which is preliminary data.</text>
</comment>